<evidence type="ECO:0000256" key="4">
    <source>
        <dbReference type="ARBA" id="ARBA00023237"/>
    </source>
</evidence>
<dbReference type="PROSITE" id="PS51257">
    <property type="entry name" value="PROKAR_LIPOPROTEIN"/>
    <property type="match status" value="1"/>
</dbReference>
<sequence length="493" mass="55408">MKRSKIILTFISCFLLISSCNDEDLDLTNPNQLSPESFFKNEAQVQSAVNAAYSNNQTHGLWSRHMFFMMDNLAQENGGNQQLEADKRQYLDYSFDSSHGPIADYWESCFRGINKANFVIDNQDAINEIPDSQMSPANKAKYIGEAKFLRALYYFYLVTRFGGVPLIINTPQGGDGIPRATESEVYQQIITDLSEAAPVLLPKGQEVNGRATQGAAYAMLGKVYLFQEQYEQALNAFDNVTGYSLEANYYDNFTEENEHGVESIFEIEYNDELGTDAQWDSSVSGAGPNEATFRGQEYGLLNWFNVYPSERILDEFEAGDLRYAASFYSSGDEYSEGTIVDGDLADAAGTIRRAGWRKYQNYYKDASEDQESGINMKYIRYSDVLLMRAECENQLGNQAVAVGLINQVRDRAGLDNLPTTLTERQVFDAIVHERAVELAGEQIRFNDLIRWGIAADVLSDTNFQESKHTLLPIPDREISSNEAVTSADQNPGY</sequence>
<evidence type="ECO:0000259" key="6">
    <source>
        <dbReference type="Pfam" id="PF14322"/>
    </source>
</evidence>
<dbReference type="Pfam" id="PF14322">
    <property type="entry name" value="SusD-like_3"/>
    <property type="match status" value="1"/>
</dbReference>
<keyword evidence="3" id="KW-0472">Membrane</keyword>
<dbReference type="AlphaFoldDB" id="A0A0F9JUR0"/>
<dbReference type="EMBL" id="LAZR01009288">
    <property type="protein sequence ID" value="KKM73539.1"/>
    <property type="molecule type" value="Genomic_DNA"/>
</dbReference>
<protein>
    <recommendedName>
        <fullName evidence="8">RagB/SusD domain-containing protein</fullName>
    </recommendedName>
</protein>
<feature type="domain" description="SusD-like N-terminal" evidence="6">
    <location>
        <begin position="25"/>
        <end position="225"/>
    </location>
</feature>
<dbReference type="Pfam" id="PF07980">
    <property type="entry name" value="SusD_RagB"/>
    <property type="match status" value="1"/>
</dbReference>
<dbReference type="PROSITE" id="PS50005">
    <property type="entry name" value="TPR"/>
    <property type="match status" value="1"/>
</dbReference>
<dbReference type="InterPro" id="IPR011990">
    <property type="entry name" value="TPR-like_helical_dom_sf"/>
</dbReference>
<dbReference type="CDD" id="cd08977">
    <property type="entry name" value="SusD"/>
    <property type="match status" value="1"/>
</dbReference>
<evidence type="ECO:0000256" key="3">
    <source>
        <dbReference type="ARBA" id="ARBA00023136"/>
    </source>
</evidence>
<dbReference type="SUPFAM" id="SSF48452">
    <property type="entry name" value="TPR-like"/>
    <property type="match status" value="1"/>
</dbReference>
<reference evidence="7" key="1">
    <citation type="journal article" date="2015" name="Nature">
        <title>Complex archaea that bridge the gap between prokaryotes and eukaryotes.</title>
        <authorList>
            <person name="Spang A."/>
            <person name="Saw J.H."/>
            <person name="Jorgensen S.L."/>
            <person name="Zaremba-Niedzwiedzka K."/>
            <person name="Martijn J."/>
            <person name="Lind A.E."/>
            <person name="van Eijk R."/>
            <person name="Schleper C."/>
            <person name="Guy L."/>
            <person name="Ettema T.J."/>
        </authorList>
    </citation>
    <scope>NUCLEOTIDE SEQUENCE</scope>
</reference>
<evidence type="ECO:0000313" key="7">
    <source>
        <dbReference type="EMBL" id="KKM73539.1"/>
    </source>
</evidence>
<comment type="subcellular location">
    <subcellularLocation>
        <location evidence="1">Cell outer membrane</location>
    </subcellularLocation>
</comment>
<comment type="caution">
    <text evidence="7">The sequence shown here is derived from an EMBL/GenBank/DDBJ whole genome shotgun (WGS) entry which is preliminary data.</text>
</comment>
<dbReference type="InterPro" id="IPR012944">
    <property type="entry name" value="SusD_RagB_dom"/>
</dbReference>
<organism evidence="7">
    <name type="scientific">marine sediment metagenome</name>
    <dbReference type="NCBI Taxonomy" id="412755"/>
    <lineage>
        <taxon>unclassified sequences</taxon>
        <taxon>metagenomes</taxon>
        <taxon>ecological metagenomes</taxon>
    </lineage>
</organism>
<name>A0A0F9JUR0_9ZZZZ</name>
<gene>
    <name evidence="7" type="ORF">LCGC14_1409470</name>
</gene>
<feature type="domain" description="RagB/SusD" evidence="5">
    <location>
        <begin position="262"/>
        <end position="457"/>
    </location>
</feature>
<evidence type="ECO:0000259" key="5">
    <source>
        <dbReference type="Pfam" id="PF07980"/>
    </source>
</evidence>
<evidence type="ECO:0000256" key="2">
    <source>
        <dbReference type="ARBA" id="ARBA00022729"/>
    </source>
</evidence>
<accession>A0A0F9JUR0</accession>
<evidence type="ECO:0000256" key="1">
    <source>
        <dbReference type="ARBA" id="ARBA00004442"/>
    </source>
</evidence>
<keyword evidence="2" id="KW-0732">Signal</keyword>
<dbReference type="InterPro" id="IPR033985">
    <property type="entry name" value="SusD-like_N"/>
</dbReference>
<dbReference type="Gene3D" id="1.25.40.390">
    <property type="match status" value="1"/>
</dbReference>
<dbReference type="InterPro" id="IPR019734">
    <property type="entry name" value="TPR_rpt"/>
</dbReference>
<evidence type="ECO:0008006" key="8">
    <source>
        <dbReference type="Google" id="ProtNLM"/>
    </source>
</evidence>
<dbReference type="GO" id="GO:0009279">
    <property type="term" value="C:cell outer membrane"/>
    <property type="evidence" value="ECO:0007669"/>
    <property type="project" value="UniProtKB-SubCell"/>
</dbReference>
<keyword evidence="4" id="KW-0998">Cell outer membrane</keyword>
<proteinExistence type="predicted"/>